<feature type="chain" id="PRO_5044835900" evidence="1">
    <location>
        <begin position="28"/>
        <end position="119"/>
    </location>
</feature>
<evidence type="ECO:0000256" key="1">
    <source>
        <dbReference type="SAM" id="SignalP"/>
    </source>
</evidence>
<sequence>MKVMHSIWWLRTLAVLLTVALATSGFAHRFATPEQQAALDYAQTYGLDISSICGDFEDADSTQTCEACRLHSAISLPEPAVALILAELSCDPADWVPQPPVLNALTAEAARPARAPPIV</sequence>
<name>A0ABD4XFK2_9RHOB</name>
<comment type="caution">
    <text evidence="2">The sequence shown here is derived from an EMBL/GenBank/DDBJ whole genome shotgun (WGS) entry which is preliminary data.</text>
</comment>
<dbReference type="EMBL" id="JARCJK010000013">
    <property type="protein sequence ID" value="MDE4167765.1"/>
    <property type="molecule type" value="Genomic_DNA"/>
</dbReference>
<dbReference type="AlphaFoldDB" id="A0ABD4XFK2"/>
<dbReference type="RefSeq" id="WP_274840146.1">
    <property type="nucleotide sequence ID" value="NZ_JARCJF010000013.1"/>
</dbReference>
<organism evidence="2 3">
    <name type="scientific">Phaeobacter gallaeciensis</name>
    <dbReference type="NCBI Taxonomy" id="60890"/>
    <lineage>
        <taxon>Bacteria</taxon>
        <taxon>Pseudomonadati</taxon>
        <taxon>Pseudomonadota</taxon>
        <taxon>Alphaproteobacteria</taxon>
        <taxon>Rhodobacterales</taxon>
        <taxon>Roseobacteraceae</taxon>
        <taxon>Phaeobacter</taxon>
    </lineage>
</organism>
<feature type="signal peptide" evidence="1">
    <location>
        <begin position="1"/>
        <end position="27"/>
    </location>
</feature>
<dbReference type="Proteomes" id="UP001218364">
    <property type="component" value="Unassembled WGS sequence"/>
</dbReference>
<gene>
    <name evidence="2" type="ORF">PXK24_18880</name>
</gene>
<reference evidence="2 3" key="1">
    <citation type="submission" date="2023-02" db="EMBL/GenBank/DDBJ databases">
        <title>Population genomics of bacteria associated with diatom.</title>
        <authorList>
            <person name="Xie J."/>
            <person name="Wang H."/>
        </authorList>
    </citation>
    <scope>NUCLEOTIDE SEQUENCE [LARGE SCALE GENOMIC DNA]</scope>
    <source>
        <strain evidence="2 3">PT47_8</strain>
    </source>
</reference>
<proteinExistence type="predicted"/>
<protein>
    <submittedName>
        <fullName evidence="2">Polyketide synthase</fullName>
    </submittedName>
</protein>
<keyword evidence="1" id="KW-0732">Signal</keyword>
<evidence type="ECO:0000313" key="2">
    <source>
        <dbReference type="EMBL" id="MDE4167765.1"/>
    </source>
</evidence>
<evidence type="ECO:0000313" key="3">
    <source>
        <dbReference type="Proteomes" id="UP001218364"/>
    </source>
</evidence>
<accession>A0ABD4XFK2</accession>